<proteinExistence type="predicted"/>
<evidence type="ECO:0000256" key="1">
    <source>
        <dbReference type="SAM" id="MobiDB-lite"/>
    </source>
</evidence>
<gene>
    <name evidence="2" type="ORF">SKTS_21540</name>
</gene>
<keyword evidence="3" id="KW-1185">Reference proteome</keyword>
<dbReference type="RefSeq" id="WP_173064578.1">
    <property type="nucleotide sequence ID" value="NZ_AP022853.1"/>
</dbReference>
<protein>
    <recommendedName>
        <fullName evidence="4">Adenine methyltransferase</fullName>
    </recommendedName>
</protein>
<dbReference type="KEGG" id="slac:SKTS_21540"/>
<evidence type="ECO:0000313" key="2">
    <source>
        <dbReference type="EMBL" id="BCB27268.1"/>
    </source>
</evidence>
<feature type="region of interest" description="Disordered" evidence="1">
    <location>
        <begin position="1"/>
        <end position="33"/>
    </location>
</feature>
<sequence>MTPHQFAQKWKASQLKERSAFPLRPTPKPGHEAELKKRTLTNLYNARPAWLANAHRELDQAVAAAYGWEDYTPEMPDEEILRRLLALNRERGAIHSPVGVKQ</sequence>
<dbReference type="AlphaFoldDB" id="A0A6F8VC21"/>
<dbReference type="Proteomes" id="UP000502260">
    <property type="component" value="Chromosome"/>
</dbReference>
<evidence type="ECO:0000313" key="3">
    <source>
        <dbReference type="Proteomes" id="UP000502260"/>
    </source>
</evidence>
<organism evidence="2 3">
    <name type="scientific">Sulfurimicrobium lacus</name>
    <dbReference type="NCBI Taxonomy" id="2715678"/>
    <lineage>
        <taxon>Bacteria</taxon>
        <taxon>Pseudomonadati</taxon>
        <taxon>Pseudomonadota</taxon>
        <taxon>Betaproteobacteria</taxon>
        <taxon>Nitrosomonadales</taxon>
        <taxon>Sulfuricellaceae</taxon>
        <taxon>Sulfurimicrobium</taxon>
    </lineage>
</organism>
<name>A0A6F8VC21_9PROT</name>
<evidence type="ECO:0008006" key="4">
    <source>
        <dbReference type="Google" id="ProtNLM"/>
    </source>
</evidence>
<accession>A0A6F8VC21</accession>
<reference evidence="3" key="1">
    <citation type="submission" date="2020-03" db="EMBL/GenBank/DDBJ databases">
        <title>Complete genome sequence of sulfur-oxidizing bacterium skT11.</title>
        <authorList>
            <person name="Kanda M."/>
            <person name="Kojima H."/>
            <person name="Fukui M."/>
        </authorList>
    </citation>
    <scope>NUCLEOTIDE SEQUENCE [LARGE SCALE GENOMIC DNA]</scope>
    <source>
        <strain evidence="3">skT11</strain>
    </source>
</reference>
<dbReference type="EMBL" id="AP022853">
    <property type="protein sequence ID" value="BCB27268.1"/>
    <property type="molecule type" value="Genomic_DNA"/>
</dbReference>